<dbReference type="Proteomes" id="UP000002012">
    <property type="component" value="Chromosome"/>
</dbReference>
<dbReference type="CDD" id="cd11386">
    <property type="entry name" value="MCP_signal"/>
    <property type="match status" value="1"/>
</dbReference>
<comment type="subcellular location">
    <subcellularLocation>
        <location evidence="1">Cell inner membrane</location>
        <topology evidence="1">Multi-pass membrane protein</topology>
    </subcellularLocation>
</comment>
<feature type="domain" description="Methyl-accepting transducer" evidence="8">
    <location>
        <begin position="153"/>
        <end position="389"/>
    </location>
</feature>
<keyword evidence="3 5" id="KW-0807">Transducer</keyword>
<dbReference type="EMBL" id="CP001968">
    <property type="protein sequence ID" value="ADD67307.1"/>
    <property type="molecule type" value="Genomic_DNA"/>
</dbReference>
<dbReference type="Pfam" id="PF00672">
    <property type="entry name" value="HAMP"/>
    <property type="match status" value="1"/>
</dbReference>
<evidence type="ECO:0000313" key="12">
    <source>
        <dbReference type="Proteomes" id="UP000002012"/>
    </source>
</evidence>
<dbReference type="KEGG" id="dap:Dacet_0509"/>
<dbReference type="GO" id="GO:0006935">
    <property type="term" value="P:chemotaxis"/>
    <property type="evidence" value="ECO:0007669"/>
    <property type="project" value="InterPro"/>
</dbReference>
<dbReference type="GO" id="GO:0004888">
    <property type="term" value="F:transmembrane signaling receptor activity"/>
    <property type="evidence" value="ECO:0007669"/>
    <property type="project" value="InterPro"/>
</dbReference>
<dbReference type="GO" id="GO:0007165">
    <property type="term" value="P:signal transduction"/>
    <property type="evidence" value="ECO:0007669"/>
    <property type="project" value="UniProtKB-KW"/>
</dbReference>
<feature type="domain" description="HAMP" evidence="10">
    <location>
        <begin position="94"/>
        <end position="148"/>
    </location>
</feature>
<evidence type="ECO:0000259" key="9">
    <source>
        <dbReference type="PROSITE" id="PS50192"/>
    </source>
</evidence>
<keyword evidence="12" id="KW-1185">Reference proteome</keyword>
<dbReference type="CDD" id="cd06225">
    <property type="entry name" value="HAMP"/>
    <property type="match status" value="1"/>
</dbReference>
<dbReference type="OrthoDB" id="9791237at2"/>
<dbReference type="PROSITE" id="PS50885">
    <property type="entry name" value="HAMP"/>
    <property type="match status" value="1"/>
</dbReference>
<comment type="similarity">
    <text evidence="4">Belongs to the methyl-accepting chemotaxis (MCP) protein family.</text>
</comment>
<dbReference type="STRING" id="522772.Dacet_0509"/>
<keyword evidence="2" id="KW-1003">Cell membrane</keyword>
<keyword evidence="2" id="KW-0997">Cell inner membrane</keyword>
<dbReference type="SMART" id="SM00283">
    <property type="entry name" value="MA"/>
    <property type="match status" value="1"/>
</dbReference>
<dbReference type="InterPro" id="IPR004090">
    <property type="entry name" value="Chemotax_Me-accpt_rcpt"/>
</dbReference>
<keyword evidence="7" id="KW-0812">Transmembrane</keyword>
<evidence type="ECO:0000259" key="8">
    <source>
        <dbReference type="PROSITE" id="PS50111"/>
    </source>
</evidence>
<dbReference type="PANTHER" id="PTHR32089">
    <property type="entry name" value="METHYL-ACCEPTING CHEMOTAXIS PROTEIN MCPB"/>
    <property type="match status" value="1"/>
</dbReference>
<evidence type="ECO:0000256" key="4">
    <source>
        <dbReference type="ARBA" id="ARBA00029447"/>
    </source>
</evidence>
<dbReference type="PANTHER" id="PTHR32089:SF112">
    <property type="entry name" value="LYSOZYME-LIKE PROTEIN-RELATED"/>
    <property type="match status" value="1"/>
</dbReference>
<dbReference type="HOGENOM" id="CLU_000445_107_32_0"/>
<name>D4H3Z6_DENA2</name>
<feature type="domain" description="T-SNARE coiled-coil homology" evidence="9">
    <location>
        <begin position="305"/>
        <end position="367"/>
    </location>
</feature>
<evidence type="ECO:0000256" key="1">
    <source>
        <dbReference type="ARBA" id="ARBA00004429"/>
    </source>
</evidence>
<organism evidence="11 12">
    <name type="scientific">Denitrovibrio acetiphilus (strain DSM 12809 / NBRC 114555 / N2460)</name>
    <dbReference type="NCBI Taxonomy" id="522772"/>
    <lineage>
        <taxon>Bacteria</taxon>
        <taxon>Pseudomonadati</taxon>
        <taxon>Deferribacterota</taxon>
        <taxon>Deferribacteres</taxon>
        <taxon>Deferribacterales</taxon>
        <taxon>Geovibrionaceae</taxon>
        <taxon>Denitrovibrio</taxon>
    </lineage>
</organism>
<evidence type="ECO:0000256" key="7">
    <source>
        <dbReference type="SAM" id="Phobius"/>
    </source>
</evidence>
<dbReference type="SMART" id="SM00304">
    <property type="entry name" value="HAMP"/>
    <property type="match status" value="1"/>
</dbReference>
<dbReference type="InterPro" id="IPR000727">
    <property type="entry name" value="T_SNARE_dom"/>
</dbReference>
<evidence type="ECO:0000313" key="11">
    <source>
        <dbReference type="EMBL" id="ADD67307.1"/>
    </source>
</evidence>
<reference evidence="11 12" key="1">
    <citation type="journal article" date="2010" name="Stand. Genomic Sci.">
        <title>Complete genome sequence of Denitrovibrio acetiphilus type strain (N2460).</title>
        <authorList>
            <person name="Kiss H."/>
            <person name="Lang E."/>
            <person name="Lapidus A."/>
            <person name="Copeland A."/>
            <person name="Nolan M."/>
            <person name="Glavina Del Rio T."/>
            <person name="Chen F."/>
            <person name="Lucas S."/>
            <person name="Tice H."/>
            <person name="Cheng J.F."/>
            <person name="Han C."/>
            <person name="Goodwin L."/>
            <person name="Pitluck S."/>
            <person name="Liolios K."/>
            <person name="Pati A."/>
            <person name="Ivanova N."/>
            <person name="Mavromatis K."/>
            <person name="Chen A."/>
            <person name="Palaniappan K."/>
            <person name="Land M."/>
            <person name="Hauser L."/>
            <person name="Chang Y.J."/>
            <person name="Jeffries C.D."/>
            <person name="Detter J.C."/>
            <person name="Brettin T."/>
            <person name="Spring S."/>
            <person name="Rohde M."/>
            <person name="Goker M."/>
            <person name="Woyke T."/>
            <person name="Bristow J."/>
            <person name="Eisen J.A."/>
            <person name="Markowitz V."/>
            <person name="Hugenholtz P."/>
            <person name="Kyrpides N.C."/>
            <person name="Klenk H.P."/>
        </authorList>
    </citation>
    <scope>NUCLEOTIDE SEQUENCE [LARGE SCALE GENOMIC DNA]</scope>
    <source>
        <strain evidence="12">DSM 12809 / NBRC 114555 / N2460</strain>
    </source>
</reference>
<keyword evidence="7" id="KW-0472">Membrane</keyword>
<evidence type="ECO:0000259" key="10">
    <source>
        <dbReference type="PROSITE" id="PS50885"/>
    </source>
</evidence>
<dbReference type="InterPro" id="IPR004089">
    <property type="entry name" value="MCPsignal_dom"/>
</dbReference>
<evidence type="ECO:0000256" key="6">
    <source>
        <dbReference type="SAM" id="MobiDB-lite"/>
    </source>
</evidence>
<protein>
    <submittedName>
        <fullName evidence="11">Methyl-accepting chemotaxis sensory transducer</fullName>
    </submittedName>
</protein>
<dbReference type="GO" id="GO:0005886">
    <property type="term" value="C:plasma membrane"/>
    <property type="evidence" value="ECO:0007669"/>
    <property type="project" value="UniProtKB-SubCell"/>
</dbReference>
<keyword evidence="7" id="KW-1133">Transmembrane helix</keyword>
<dbReference type="AlphaFoldDB" id="D4H3Z6"/>
<evidence type="ECO:0000256" key="5">
    <source>
        <dbReference type="PROSITE-ProRule" id="PRU00284"/>
    </source>
</evidence>
<dbReference type="eggNOG" id="COG0840">
    <property type="taxonomic scope" value="Bacteria"/>
</dbReference>
<dbReference type="PROSITE" id="PS50111">
    <property type="entry name" value="CHEMOTAXIS_TRANSDUC_2"/>
    <property type="match status" value="1"/>
</dbReference>
<sequence precursor="true">MFKRIYVWLEKNIFNTLSKKLFGNLMFIAVLQLGALVTFGMTKSTITQALYALPVDKEAIESILELLKHQFMLPLIFMVLTFSALFFIMFFFTILIVRPIKKIAAVFAEIGEGGNDLSKDMPLLTYDEMRDLSHNYNLFMEKLRRILLKVRMLSVNIGVESAQVVLSIRQASGEVIRQSELSSEIYEASSKTHESIENIRSNSVSISDAANQNLQNAQSSKKEMTALTDNMDSITTMLDEFHSTVSDLTRNSENIRDIVSLIEDISDQTNLLALNAAIEAARAGEAGRGFAVVADEVRKLAERVKSATEEISSNINDMIGQVRHTKDQTLQIGDYIKQTRSVVDNTAENFEDMVHDFEETGKGVNEITVSLDEFTNINSAIFQNVNIINSLAGEVTGKIEETTDNARSLNQRIEEIQDNVSQFRIGIGYMEHILAKACTTKKQYEEVLTTLTRQGVDIFDRQYAEIAGTSPQKYKTKYDAKVESAFQEISEKLLTAIDGCIFTLAVDINGYAPTHNKKFSRKPTGDAQNDTRNSRDKRIFNDHSGLRAAQNTQPFLMQTYARDTGEILNDLSIPIEVAGKHWGALRIGFNPQALLNESSKQA</sequence>
<dbReference type="Pfam" id="PF00015">
    <property type="entry name" value="MCPsignal"/>
    <property type="match status" value="1"/>
</dbReference>
<dbReference type="InParanoid" id="D4H3Z6"/>
<dbReference type="PROSITE" id="PS50192">
    <property type="entry name" value="T_SNARE"/>
    <property type="match status" value="1"/>
</dbReference>
<dbReference type="Gene3D" id="1.10.287.950">
    <property type="entry name" value="Methyl-accepting chemotaxis protein"/>
    <property type="match status" value="1"/>
</dbReference>
<evidence type="ECO:0000256" key="2">
    <source>
        <dbReference type="ARBA" id="ARBA00022519"/>
    </source>
</evidence>
<dbReference type="SUPFAM" id="SSF58104">
    <property type="entry name" value="Methyl-accepting chemotaxis protein (MCP) signaling domain"/>
    <property type="match status" value="1"/>
</dbReference>
<accession>D4H3Z6</accession>
<dbReference type="PaxDb" id="522772-Dacet_0509"/>
<dbReference type="RefSeq" id="WP_013009851.1">
    <property type="nucleotide sequence ID" value="NC_013943.1"/>
</dbReference>
<proteinExistence type="inferred from homology"/>
<feature type="transmembrane region" description="Helical" evidence="7">
    <location>
        <begin position="21"/>
        <end position="41"/>
    </location>
</feature>
<gene>
    <name evidence="11" type="ordered locus">Dacet_0509</name>
</gene>
<dbReference type="PRINTS" id="PR00260">
    <property type="entry name" value="CHEMTRNSDUCR"/>
</dbReference>
<feature type="transmembrane region" description="Helical" evidence="7">
    <location>
        <begin position="71"/>
        <end position="97"/>
    </location>
</feature>
<evidence type="ECO:0000256" key="3">
    <source>
        <dbReference type="ARBA" id="ARBA00023224"/>
    </source>
</evidence>
<dbReference type="InterPro" id="IPR003660">
    <property type="entry name" value="HAMP_dom"/>
</dbReference>
<feature type="region of interest" description="Disordered" evidence="6">
    <location>
        <begin position="515"/>
        <end position="537"/>
    </location>
</feature>